<keyword evidence="7" id="KW-0479">Metal-binding</keyword>
<feature type="binding site" evidence="7">
    <location>
        <position position="79"/>
    </location>
    <ligand>
        <name>Ca(2+)</name>
        <dbReference type="ChEBI" id="CHEBI:29108"/>
    </ligand>
</feature>
<feature type="transmembrane region" description="Helical" evidence="9">
    <location>
        <begin position="112"/>
        <end position="130"/>
    </location>
</feature>
<keyword evidence="4 9" id="KW-0378">Hydrolase</keyword>
<dbReference type="GO" id="GO:0046872">
    <property type="term" value="F:metal ion binding"/>
    <property type="evidence" value="ECO:0007669"/>
    <property type="project" value="UniProtKB-KW"/>
</dbReference>
<accession>A0A182VTH7</accession>
<keyword evidence="6 9" id="KW-0472">Membrane</keyword>
<evidence type="ECO:0000313" key="11">
    <source>
        <dbReference type="Proteomes" id="UP000075920"/>
    </source>
</evidence>
<evidence type="ECO:0000256" key="8">
    <source>
        <dbReference type="PIRSR" id="PIRSR608901-2"/>
    </source>
</evidence>
<evidence type="ECO:0000256" key="1">
    <source>
        <dbReference type="ARBA" id="ARBA00004141"/>
    </source>
</evidence>
<evidence type="ECO:0000256" key="6">
    <source>
        <dbReference type="ARBA" id="ARBA00023136"/>
    </source>
</evidence>
<dbReference type="PANTHER" id="PTHR46139">
    <property type="entry name" value="ALKALINE CERAMIDASE"/>
    <property type="match status" value="1"/>
</dbReference>
<feature type="binding site" evidence="7">
    <location>
        <position position="66"/>
    </location>
    <ligand>
        <name>Ca(2+)</name>
        <dbReference type="ChEBI" id="CHEBI:29108"/>
    </ligand>
</feature>
<dbReference type="PANTHER" id="PTHR46139:SF3">
    <property type="entry name" value="ALKALINE CERAMIDASE"/>
    <property type="match status" value="1"/>
</dbReference>
<keyword evidence="7" id="KW-0106">Calcium</keyword>
<feature type="transmembrane region" description="Helical" evidence="9">
    <location>
        <begin position="260"/>
        <end position="281"/>
    </location>
</feature>
<dbReference type="GO" id="GO:0016811">
    <property type="term" value="F:hydrolase activity, acting on carbon-nitrogen (but not peptide) bonds, in linear amides"/>
    <property type="evidence" value="ECO:0007669"/>
    <property type="project" value="InterPro"/>
</dbReference>
<evidence type="ECO:0000256" key="2">
    <source>
        <dbReference type="ARBA" id="ARBA00009780"/>
    </source>
</evidence>
<dbReference type="EC" id="3.5.1.-" evidence="9"/>
<organism evidence="10 11">
    <name type="scientific">Anopheles minimus</name>
    <dbReference type="NCBI Taxonomy" id="112268"/>
    <lineage>
        <taxon>Eukaryota</taxon>
        <taxon>Metazoa</taxon>
        <taxon>Ecdysozoa</taxon>
        <taxon>Arthropoda</taxon>
        <taxon>Hexapoda</taxon>
        <taxon>Insecta</taxon>
        <taxon>Pterygota</taxon>
        <taxon>Neoptera</taxon>
        <taxon>Endopterygota</taxon>
        <taxon>Diptera</taxon>
        <taxon>Nematocera</taxon>
        <taxon>Culicoidea</taxon>
        <taxon>Culicidae</taxon>
        <taxon>Anophelinae</taxon>
        <taxon>Anopheles</taxon>
    </lineage>
</organism>
<dbReference type="Proteomes" id="UP000075920">
    <property type="component" value="Unassembled WGS sequence"/>
</dbReference>
<feature type="binding site" evidence="8">
    <location>
        <position position="129"/>
    </location>
    <ligand>
        <name>Zn(2+)</name>
        <dbReference type="ChEBI" id="CHEBI:29105"/>
        <note>catalytic</note>
    </ligand>
</feature>
<evidence type="ECO:0000256" key="9">
    <source>
        <dbReference type="RuleBase" id="RU364079"/>
    </source>
</evidence>
<comment type="cofactor">
    <cofactor evidence="8">
        <name>Zn(2+)</name>
        <dbReference type="ChEBI" id="CHEBI:29105"/>
    </cofactor>
</comment>
<dbReference type="Pfam" id="PF05875">
    <property type="entry name" value="Ceramidase"/>
    <property type="match status" value="1"/>
</dbReference>
<comment type="function">
    <text evidence="9">Hydrolyzes the sphingolipid ceramide into sphingosine and free fatty acid.</text>
</comment>
<dbReference type="VEuPathDB" id="VectorBase:AMIN001368"/>
<keyword evidence="8" id="KW-0862">Zinc</keyword>
<evidence type="ECO:0000256" key="7">
    <source>
        <dbReference type="PIRSR" id="PIRSR608901-1"/>
    </source>
</evidence>
<dbReference type="GO" id="GO:0016020">
    <property type="term" value="C:membrane"/>
    <property type="evidence" value="ECO:0007669"/>
    <property type="project" value="UniProtKB-SubCell"/>
</dbReference>
<evidence type="ECO:0000256" key="5">
    <source>
        <dbReference type="ARBA" id="ARBA00022989"/>
    </source>
</evidence>
<feature type="binding site" evidence="8">
    <location>
        <position position="258"/>
    </location>
    <ligand>
        <name>Zn(2+)</name>
        <dbReference type="ChEBI" id="CHEBI:29105"/>
        <note>catalytic</note>
    </ligand>
</feature>
<proteinExistence type="inferred from homology"/>
<comment type="similarity">
    <text evidence="2 9">Belongs to the alkaline ceramidase family.</text>
</comment>
<feature type="binding site" evidence="7">
    <location>
        <position position="65"/>
    </location>
    <ligand>
        <name>Ca(2+)</name>
        <dbReference type="ChEBI" id="CHEBI:29108"/>
    </ligand>
</feature>
<evidence type="ECO:0000256" key="4">
    <source>
        <dbReference type="ARBA" id="ARBA00022801"/>
    </source>
</evidence>
<keyword evidence="5 9" id="KW-1133">Transmembrane helix</keyword>
<feature type="transmembrane region" description="Helical" evidence="9">
    <location>
        <begin position="80"/>
        <end position="100"/>
    </location>
</feature>
<dbReference type="STRING" id="112268.A0A182VTH7"/>
<sequence>ETTSAYINNKLGTESLLNRPILSYTNLPYTSAERWKSVVTLSRFSDHLCGTMTWEHLERGSSPVDWCEGNYLVSQDIAEFVNTISNVLFLLGPPFLIYLFKDYGRFIQPAIHLIWVLLIVVGLSSAYFHATLSLLGQLLDELTILWVFMATLSLFCPRRHFPRIFKRSRKRFCLSMTIFSIVATALSFCYPAINAFALMFLAIPATYLLYKELKIVEDKRVYRLGVRNTTILIMAIVCWINDRMFCDTWSSMNFPYLHGFWHILIFISAYPACVLFAYFFVNDERPESRPTLKYWPRNDFELGIPYVSINYDKKFDDPI</sequence>
<reference evidence="10" key="2">
    <citation type="submission" date="2020-05" db="UniProtKB">
        <authorList>
            <consortium name="EnsemblMetazoa"/>
        </authorList>
    </citation>
    <scope>IDENTIFICATION</scope>
    <source>
        <strain evidence="10">MINIMUS1</strain>
    </source>
</reference>
<comment type="caution">
    <text evidence="9">Lacks conserved residue(s) required for the propagation of feature annotation.</text>
</comment>
<feature type="binding site" evidence="7">
    <location>
        <position position="68"/>
    </location>
    <ligand>
        <name>Ca(2+)</name>
        <dbReference type="ChEBI" id="CHEBI:29108"/>
    </ligand>
</feature>
<dbReference type="AlphaFoldDB" id="A0A182VTH7"/>
<dbReference type="EnsemblMetazoa" id="AMIN001368-RA">
    <property type="protein sequence ID" value="AMIN001368-PA"/>
    <property type="gene ID" value="AMIN001368"/>
</dbReference>
<feature type="transmembrane region" description="Helical" evidence="9">
    <location>
        <begin position="142"/>
        <end position="160"/>
    </location>
</feature>
<name>A0A182VTH7_9DIPT</name>
<comment type="subcellular location">
    <subcellularLocation>
        <location evidence="1">Membrane</location>
        <topology evidence="1">Multi-pass membrane protein</topology>
    </subcellularLocation>
</comment>
<feature type="binding site" evidence="8">
    <location>
        <position position="262"/>
    </location>
    <ligand>
        <name>Zn(2+)</name>
        <dbReference type="ChEBI" id="CHEBI:29105"/>
        <note>catalytic</note>
    </ligand>
</feature>
<keyword evidence="11" id="KW-1185">Reference proteome</keyword>
<feature type="binding site" evidence="7">
    <location>
        <position position="70"/>
    </location>
    <ligand>
        <name>Ca(2+)</name>
        <dbReference type="ChEBI" id="CHEBI:29108"/>
    </ligand>
</feature>
<dbReference type="InterPro" id="IPR008901">
    <property type="entry name" value="ACER"/>
</dbReference>
<evidence type="ECO:0000313" key="10">
    <source>
        <dbReference type="EnsemblMetazoa" id="AMIN001368-PA"/>
    </source>
</evidence>
<keyword evidence="3 9" id="KW-0812">Transmembrane</keyword>
<protein>
    <recommendedName>
        <fullName evidence="9">Alkaline ceramidase</fullName>
        <ecNumber evidence="9">3.5.1.-</ecNumber>
    </recommendedName>
</protein>
<keyword evidence="9" id="KW-0443">Lipid metabolism</keyword>
<evidence type="ECO:0000256" key="3">
    <source>
        <dbReference type="ARBA" id="ARBA00022692"/>
    </source>
</evidence>
<dbReference type="GO" id="GO:0046514">
    <property type="term" value="P:ceramide catabolic process"/>
    <property type="evidence" value="ECO:0007669"/>
    <property type="project" value="TreeGrafter"/>
</dbReference>
<reference evidence="11" key="1">
    <citation type="submission" date="2013-03" db="EMBL/GenBank/DDBJ databases">
        <title>The Genome Sequence of Anopheles minimus MINIMUS1.</title>
        <authorList>
            <consortium name="The Broad Institute Genomics Platform"/>
            <person name="Neafsey D.E."/>
            <person name="Walton C."/>
            <person name="Walker B."/>
            <person name="Young S.K."/>
            <person name="Zeng Q."/>
            <person name="Gargeya S."/>
            <person name="Fitzgerald M."/>
            <person name="Haas B."/>
            <person name="Abouelleil A."/>
            <person name="Allen A.W."/>
            <person name="Alvarado L."/>
            <person name="Arachchi H.M."/>
            <person name="Berlin A.M."/>
            <person name="Chapman S.B."/>
            <person name="Gainer-Dewar J."/>
            <person name="Goldberg J."/>
            <person name="Griggs A."/>
            <person name="Gujja S."/>
            <person name="Hansen M."/>
            <person name="Howarth C."/>
            <person name="Imamovic A."/>
            <person name="Ireland A."/>
            <person name="Larimer J."/>
            <person name="McCowan C."/>
            <person name="Murphy C."/>
            <person name="Pearson M."/>
            <person name="Poon T.W."/>
            <person name="Priest M."/>
            <person name="Roberts A."/>
            <person name="Saif S."/>
            <person name="Shea T."/>
            <person name="Sisk P."/>
            <person name="Sykes S."/>
            <person name="Wortman J."/>
            <person name="Nusbaum C."/>
            <person name="Birren B."/>
        </authorList>
    </citation>
    <scope>NUCLEOTIDE SEQUENCE [LARGE SCALE GENOMIC DNA]</scope>
    <source>
        <strain evidence="11">MINIMUS1</strain>
    </source>
</reference>